<proteinExistence type="predicted"/>
<dbReference type="InterPro" id="IPR042476">
    <property type="entry name" value="APPBP2"/>
</dbReference>
<dbReference type="EMBL" id="UZAE01015104">
    <property type="protein sequence ID" value="VDO15233.1"/>
    <property type="molecule type" value="Genomic_DNA"/>
</dbReference>
<dbReference type="Proteomes" id="UP000278807">
    <property type="component" value="Unassembled WGS sequence"/>
</dbReference>
<dbReference type="WBParaSite" id="HNAJ_0001322601-mRNA-1">
    <property type="protein sequence ID" value="HNAJ_0001322601-mRNA-1"/>
    <property type="gene ID" value="HNAJ_0001322601"/>
</dbReference>
<dbReference type="AlphaFoldDB" id="A0A0R3TZC7"/>
<evidence type="ECO:0000313" key="1">
    <source>
        <dbReference type="EMBL" id="VDO15233.1"/>
    </source>
</evidence>
<dbReference type="GO" id="GO:0006886">
    <property type="term" value="P:intracellular protein transport"/>
    <property type="evidence" value="ECO:0007669"/>
    <property type="project" value="InterPro"/>
</dbReference>
<evidence type="ECO:0000313" key="3">
    <source>
        <dbReference type="WBParaSite" id="HNAJ_0001322601-mRNA-1"/>
    </source>
</evidence>
<name>A0A0R3TZC7_RODNA</name>
<sequence length="145" mass="17114">MHLKAIWIKEHFLGPNDYEVGLSVGHLASLHNYHMREYKKAEALYLRSVQINLDTFGPGYSDLEYLYKGLQHVYRKMNNIDKLREYIQIVDEWEEYRQHHVPIFSCAIVEVAMKGYLEPSSPSVTHLDTIWREFCHIFETQLGGI</sequence>
<dbReference type="InterPro" id="IPR011990">
    <property type="entry name" value="TPR-like_helical_dom_sf"/>
</dbReference>
<dbReference type="OrthoDB" id="7103806at2759"/>
<dbReference type="Gene3D" id="1.25.40.10">
    <property type="entry name" value="Tetratricopeptide repeat domain"/>
    <property type="match status" value="1"/>
</dbReference>
<dbReference type="GO" id="GO:1990756">
    <property type="term" value="F:ubiquitin-like ligase-substrate adaptor activity"/>
    <property type="evidence" value="ECO:0007669"/>
    <property type="project" value="TreeGrafter"/>
</dbReference>
<organism evidence="3">
    <name type="scientific">Rodentolepis nana</name>
    <name type="common">Dwarf tapeworm</name>
    <name type="synonym">Hymenolepis nana</name>
    <dbReference type="NCBI Taxonomy" id="102285"/>
    <lineage>
        <taxon>Eukaryota</taxon>
        <taxon>Metazoa</taxon>
        <taxon>Spiralia</taxon>
        <taxon>Lophotrochozoa</taxon>
        <taxon>Platyhelminthes</taxon>
        <taxon>Cestoda</taxon>
        <taxon>Eucestoda</taxon>
        <taxon>Cyclophyllidea</taxon>
        <taxon>Hymenolepididae</taxon>
        <taxon>Rodentolepis</taxon>
    </lineage>
</organism>
<reference evidence="3" key="1">
    <citation type="submission" date="2017-02" db="UniProtKB">
        <authorList>
            <consortium name="WormBaseParasite"/>
        </authorList>
    </citation>
    <scope>IDENTIFICATION</scope>
</reference>
<dbReference type="PANTHER" id="PTHR46575:SF1">
    <property type="entry name" value="AMYLOID PROTEIN-BINDING PROTEIN 2"/>
    <property type="match status" value="1"/>
</dbReference>
<dbReference type="GO" id="GO:0031462">
    <property type="term" value="C:Cul2-RING ubiquitin ligase complex"/>
    <property type="evidence" value="ECO:0007669"/>
    <property type="project" value="TreeGrafter"/>
</dbReference>
<keyword evidence="2" id="KW-1185">Reference proteome</keyword>
<reference evidence="1 2" key="2">
    <citation type="submission" date="2018-11" db="EMBL/GenBank/DDBJ databases">
        <authorList>
            <consortium name="Pathogen Informatics"/>
        </authorList>
    </citation>
    <scope>NUCLEOTIDE SEQUENCE [LARGE SCALE GENOMIC DNA]</scope>
</reference>
<accession>A0A0R3TZC7</accession>
<dbReference type="GO" id="GO:0043161">
    <property type="term" value="P:proteasome-mediated ubiquitin-dependent protein catabolic process"/>
    <property type="evidence" value="ECO:0007669"/>
    <property type="project" value="TreeGrafter"/>
</dbReference>
<evidence type="ECO:0000313" key="2">
    <source>
        <dbReference type="Proteomes" id="UP000278807"/>
    </source>
</evidence>
<gene>
    <name evidence="1" type="ORF">HNAJ_LOCUS13200</name>
</gene>
<dbReference type="PANTHER" id="PTHR46575">
    <property type="entry name" value="AMYLOID PROTEIN-BINDING PROTEIN 2"/>
    <property type="match status" value="1"/>
</dbReference>
<dbReference type="STRING" id="102285.A0A0R3TZC7"/>
<protein>
    <submittedName>
        <fullName evidence="3">TPR_REGION domain-containing protein</fullName>
    </submittedName>
</protein>